<dbReference type="CDD" id="cd00865">
    <property type="entry name" value="PEBP_bact_arch"/>
    <property type="match status" value="1"/>
</dbReference>
<proteinExistence type="predicted"/>
<dbReference type="PANTHER" id="PTHR30289:SF1">
    <property type="entry name" value="PEBP (PHOSPHATIDYLETHANOLAMINE-BINDING PROTEIN) FAMILY PROTEIN"/>
    <property type="match status" value="1"/>
</dbReference>
<sequence>MRSVSLFSLLACSTASMAAIEVSSKAAPDGSVLTQSQVFAGFGCSGQNISPDLSWSAGPQGTKSYAVTMYDPDAPTGSGWWHWVVYNLPASTLSLPVGAGTPDGAKLPAGAVQGKTDFGGPGFGGACPPPGDKPHRYIVTVYALGTEKIEVAADSTGAMVGFMIHANMLDKGSITTTYSR</sequence>
<dbReference type="InterPro" id="IPR036610">
    <property type="entry name" value="PEBP-like_sf"/>
</dbReference>
<dbReference type="Gene3D" id="3.90.280.10">
    <property type="entry name" value="PEBP-like"/>
    <property type="match status" value="1"/>
</dbReference>
<keyword evidence="3" id="KW-1185">Reference proteome</keyword>
<comment type="caution">
    <text evidence="2">The sequence shown here is derived from an EMBL/GenBank/DDBJ whole genome shotgun (WGS) entry which is preliminary data.</text>
</comment>
<dbReference type="NCBIfam" id="TIGR00481">
    <property type="entry name" value="YbhB/YbcL family Raf kinase inhibitor-like protein"/>
    <property type="match status" value="1"/>
</dbReference>
<organism evidence="2 3">
    <name type="scientific">Alteromonas lipolytica</name>
    <dbReference type="NCBI Taxonomy" id="1856405"/>
    <lineage>
        <taxon>Bacteria</taxon>
        <taxon>Pseudomonadati</taxon>
        <taxon>Pseudomonadota</taxon>
        <taxon>Gammaproteobacteria</taxon>
        <taxon>Alteromonadales</taxon>
        <taxon>Alteromonadaceae</taxon>
        <taxon>Alteromonas/Salinimonas group</taxon>
        <taxon>Alteromonas</taxon>
    </lineage>
</organism>
<dbReference type="PANTHER" id="PTHR30289">
    <property type="entry name" value="UNCHARACTERIZED PROTEIN YBCL-RELATED"/>
    <property type="match status" value="1"/>
</dbReference>
<dbReference type="InterPro" id="IPR008914">
    <property type="entry name" value="PEBP"/>
</dbReference>
<evidence type="ECO:0000313" key="2">
    <source>
        <dbReference type="EMBL" id="OFI33609.1"/>
    </source>
</evidence>
<dbReference type="AlphaFoldDB" id="A0A1E8FCH9"/>
<feature type="chain" id="PRO_5009214011" evidence="1">
    <location>
        <begin position="19"/>
        <end position="180"/>
    </location>
</feature>
<dbReference type="InterPro" id="IPR005247">
    <property type="entry name" value="YbhB_YbcL/LppC-like"/>
</dbReference>
<dbReference type="Proteomes" id="UP000176037">
    <property type="component" value="Unassembled WGS sequence"/>
</dbReference>
<gene>
    <name evidence="2" type="ORF">BFC17_03830</name>
</gene>
<keyword evidence="1" id="KW-0732">Signal</keyword>
<accession>A0A1E8FCH9</accession>
<dbReference type="Pfam" id="PF01161">
    <property type="entry name" value="PBP"/>
    <property type="match status" value="1"/>
</dbReference>
<dbReference type="SUPFAM" id="SSF49777">
    <property type="entry name" value="PEBP-like"/>
    <property type="match status" value="1"/>
</dbReference>
<name>A0A1E8FCH9_9ALTE</name>
<evidence type="ECO:0000256" key="1">
    <source>
        <dbReference type="SAM" id="SignalP"/>
    </source>
</evidence>
<evidence type="ECO:0000313" key="3">
    <source>
        <dbReference type="Proteomes" id="UP000176037"/>
    </source>
</evidence>
<protein>
    <submittedName>
        <fullName evidence="2">Phosphatidylethanolamine-binding protein</fullName>
    </submittedName>
</protein>
<dbReference type="EMBL" id="MJIC01000015">
    <property type="protein sequence ID" value="OFI33609.1"/>
    <property type="molecule type" value="Genomic_DNA"/>
</dbReference>
<reference evidence="2 3" key="1">
    <citation type="submission" date="2016-09" db="EMBL/GenBank/DDBJ databases">
        <title>Alteromonas lipolytica, a new species isolated from sea water.</title>
        <authorList>
            <person name="Wu Y.-H."/>
            <person name="Cheng H."/>
            <person name="Xu X.-W."/>
        </authorList>
    </citation>
    <scope>NUCLEOTIDE SEQUENCE [LARGE SCALE GENOMIC DNA]</scope>
    <source>
        <strain evidence="2 3">JW12</strain>
    </source>
</reference>
<dbReference type="STRING" id="1856405.BFC17_03830"/>
<feature type="signal peptide" evidence="1">
    <location>
        <begin position="1"/>
        <end position="18"/>
    </location>
</feature>